<sequence length="102" mass="11359">MHFWILEGNFCISCSSIKPSGYEDGRLYLTVSIIGQNKGKICAGKPSEVYQSLRARGSISVSNSQVNSAIFPLPTPYHPQSLSFFDIYILFESQEKDSVDAF</sequence>
<evidence type="ECO:0000313" key="1">
    <source>
        <dbReference type="EMBL" id="GIY60776.1"/>
    </source>
</evidence>
<comment type="caution">
    <text evidence="1">The sequence shown here is derived from an EMBL/GenBank/DDBJ whole genome shotgun (WGS) entry which is preliminary data.</text>
</comment>
<dbReference type="AlphaFoldDB" id="A0AAV4US84"/>
<dbReference type="Proteomes" id="UP001054945">
    <property type="component" value="Unassembled WGS sequence"/>
</dbReference>
<dbReference type="EMBL" id="BPLR01013376">
    <property type="protein sequence ID" value="GIY60776.1"/>
    <property type="molecule type" value="Genomic_DNA"/>
</dbReference>
<accession>A0AAV4US84</accession>
<protein>
    <submittedName>
        <fullName evidence="1">Uncharacterized protein</fullName>
    </submittedName>
</protein>
<reference evidence="1 2" key="1">
    <citation type="submission" date="2021-06" db="EMBL/GenBank/DDBJ databases">
        <title>Caerostris extrusa draft genome.</title>
        <authorList>
            <person name="Kono N."/>
            <person name="Arakawa K."/>
        </authorList>
    </citation>
    <scope>NUCLEOTIDE SEQUENCE [LARGE SCALE GENOMIC DNA]</scope>
</reference>
<proteinExistence type="predicted"/>
<organism evidence="1 2">
    <name type="scientific">Caerostris extrusa</name>
    <name type="common">Bark spider</name>
    <name type="synonym">Caerostris bankana</name>
    <dbReference type="NCBI Taxonomy" id="172846"/>
    <lineage>
        <taxon>Eukaryota</taxon>
        <taxon>Metazoa</taxon>
        <taxon>Ecdysozoa</taxon>
        <taxon>Arthropoda</taxon>
        <taxon>Chelicerata</taxon>
        <taxon>Arachnida</taxon>
        <taxon>Araneae</taxon>
        <taxon>Araneomorphae</taxon>
        <taxon>Entelegynae</taxon>
        <taxon>Araneoidea</taxon>
        <taxon>Araneidae</taxon>
        <taxon>Caerostris</taxon>
    </lineage>
</organism>
<name>A0AAV4US84_CAEEX</name>
<keyword evidence="2" id="KW-1185">Reference proteome</keyword>
<gene>
    <name evidence="1" type="ORF">CEXT_287161</name>
</gene>
<evidence type="ECO:0000313" key="2">
    <source>
        <dbReference type="Proteomes" id="UP001054945"/>
    </source>
</evidence>